<name>A0A158SXN7_HAEIF</name>
<organism evidence="1 2">
    <name type="scientific">Haemophilus influenzae</name>
    <dbReference type="NCBI Taxonomy" id="727"/>
    <lineage>
        <taxon>Bacteria</taxon>
        <taxon>Pseudomonadati</taxon>
        <taxon>Pseudomonadota</taxon>
        <taxon>Gammaproteobacteria</taxon>
        <taxon>Pasteurellales</taxon>
        <taxon>Pasteurellaceae</taxon>
        <taxon>Haemophilus</taxon>
    </lineage>
</organism>
<comment type="caution">
    <text evidence="1">The sequence shown here is derived from an EMBL/GenBank/DDBJ whole genome shotgun (WGS) entry which is preliminary data.</text>
</comment>
<evidence type="ECO:0000313" key="1">
    <source>
        <dbReference type="EMBL" id="KIS35631.1"/>
    </source>
</evidence>
<sequence length="29" mass="3654">MMDYQNTLERNLPTFTKKKTIKIRQKLWK</sequence>
<protein>
    <submittedName>
        <fullName evidence="1">Uncharacterized protein</fullName>
    </submittedName>
</protein>
<proteinExistence type="predicted"/>
<reference evidence="1 2" key="1">
    <citation type="submission" date="2014-05" db="EMBL/GenBank/DDBJ databases">
        <title>Methylome analysis of the phasevarions of Haemophilus influenzae.</title>
        <authorList>
            <person name="Atack J.M."/>
            <person name="Fox K.L."/>
            <person name="Power P.M."/>
            <person name="Clark T."/>
            <person name="Jurcisek J."/>
            <person name="Korlach J."/>
            <person name="Bakaletz L.O."/>
            <person name="Jennings M.P."/>
        </authorList>
    </citation>
    <scope>NUCLEOTIDE SEQUENCE [LARGE SCALE GENOMIC DNA]</scope>
    <source>
        <strain evidence="1 2">1209</strain>
    </source>
</reference>
<dbReference type="EMBL" id="JMQP01000002">
    <property type="protein sequence ID" value="KIS35631.1"/>
    <property type="molecule type" value="Genomic_DNA"/>
</dbReference>
<gene>
    <name evidence="1" type="ORF">NTHI1209_01238</name>
</gene>
<evidence type="ECO:0000313" key="2">
    <source>
        <dbReference type="Proteomes" id="UP000050700"/>
    </source>
</evidence>
<dbReference type="AlphaFoldDB" id="A0A158SXN7"/>
<dbReference type="Proteomes" id="UP000050700">
    <property type="component" value="Unassembled WGS sequence"/>
</dbReference>
<accession>A0A158SXN7</accession>